<dbReference type="GO" id="GO:0016788">
    <property type="term" value="F:hydrolase activity, acting on ester bonds"/>
    <property type="evidence" value="ECO:0007669"/>
    <property type="project" value="TreeGrafter"/>
</dbReference>
<gene>
    <name evidence="5" type="ORF">SAMN04487910_1663</name>
</gene>
<dbReference type="SUPFAM" id="SSF48452">
    <property type="entry name" value="TPR-like"/>
    <property type="match status" value="1"/>
</dbReference>
<reference evidence="5 6" key="1">
    <citation type="submission" date="2016-10" db="EMBL/GenBank/DDBJ databases">
        <authorList>
            <person name="de Groot N.N."/>
        </authorList>
    </citation>
    <scope>NUCLEOTIDE SEQUENCE [LARGE SCALE GENOMIC DNA]</scope>
    <source>
        <strain evidence="5 6">DSM 25232</strain>
    </source>
</reference>
<dbReference type="AlphaFoldDB" id="A0A1H7MAP9"/>
<evidence type="ECO:0000256" key="2">
    <source>
        <dbReference type="ARBA" id="ARBA00022801"/>
    </source>
</evidence>
<organism evidence="5 6">
    <name type="scientific">Aquimarina amphilecti</name>
    <dbReference type="NCBI Taxonomy" id="1038014"/>
    <lineage>
        <taxon>Bacteria</taxon>
        <taxon>Pseudomonadati</taxon>
        <taxon>Bacteroidota</taxon>
        <taxon>Flavobacteriia</taxon>
        <taxon>Flavobacteriales</taxon>
        <taxon>Flavobacteriaceae</taxon>
        <taxon>Aquimarina</taxon>
    </lineage>
</organism>
<name>A0A1H7MAP9_AQUAM</name>
<dbReference type="InterPro" id="IPR000801">
    <property type="entry name" value="Esterase-like"/>
</dbReference>
<evidence type="ECO:0000313" key="5">
    <source>
        <dbReference type="EMBL" id="SEL08410.1"/>
    </source>
</evidence>
<accession>A0A1H7MAP9</accession>
<proteinExistence type="inferred from homology"/>
<feature type="signal peptide" evidence="4">
    <location>
        <begin position="1"/>
        <end position="19"/>
    </location>
</feature>
<dbReference type="SMART" id="SM00028">
    <property type="entry name" value="TPR"/>
    <property type="match status" value="1"/>
</dbReference>
<dbReference type="Gene3D" id="3.40.50.1820">
    <property type="entry name" value="alpha/beta hydrolase"/>
    <property type="match status" value="1"/>
</dbReference>
<keyword evidence="3" id="KW-0802">TPR repeat</keyword>
<keyword evidence="4" id="KW-0732">Signal</keyword>
<keyword evidence="6" id="KW-1185">Reference proteome</keyword>
<dbReference type="RefSeq" id="WP_091407417.1">
    <property type="nucleotide sequence ID" value="NZ_FOAB01000003.1"/>
</dbReference>
<dbReference type="InterPro" id="IPR052558">
    <property type="entry name" value="Siderophore_Hydrolase_D"/>
</dbReference>
<feature type="chain" id="PRO_5011760332" evidence="4">
    <location>
        <begin position="20"/>
        <end position="404"/>
    </location>
</feature>
<evidence type="ECO:0000256" key="4">
    <source>
        <dbReference type="SAM" id="SignalP"/>
    </source>
</evidence>
<comment type="similarity">
    <text evidence="1">Belongs to the esterase D family.</text>
</comment>
<dbReference type="Pfam" id="PF13181">
    <property type="entry name" value="TPR_8"/>
    <property type="match status" value="1"/>
</dbReference>
<protein>
    <submittedName>
        <fullName evidence="5">Uncharacterized protein</fullName>
    </submittedName>
</protein>
<dbReference type="Proteomes" id="UP000198521">
    <property type="component" value="Unassembled WGS sequence"/>
</dbReference>
<dbReference type="InterPro" id="IPR019734">
    <property type="entry name" value="TPR_rpt"/>
</dbReference>
<dbReference type="PANTHER" id="PTHR40841:SF2">
    <property type="entry name" value="SIDEROPHORE-DEGRADING ESTERASE (EUROFUNG)"/>
    <property type="match status" value="1"/>
</dbReference>
<evidence type="ECO:0000256" key="1">
    <source>
        <dbReference type="ARBA" id="ARBA00005622"/>
    </source>
</evidence>
<dbReference type="STRING" id="1038014.SAMN04487910_1663"/>
<dbReference type="Gene3D" id="1.25.40.10">
    <property type="entry name" value="Tetratricopeptide repeat domain"/>
    <property type="match status" value="1"/>
</dbReference>
<dbReference type="PANTHER" id="PTHR40841">
    <property type="entry name" value="SIDEROPHORE TRIACETYLFUSARININE C ESTERASE"/>
    <property type="match status" value="1"/>
</dbReference>
<evidence type="ECO:0000313" key="6">
    <source>
        <dbReference type="Proteomes" id="UP000198521"/>
    </source>
</evidence>
<dbReference type="OrthoDB" id="9784036at2"/>
<dbReference type="SUPFAM" id="SSF53474">
    <property type="entry name" value="alpha/beta-Hydrolases"/>
    <property type="match status" value="1"/>
</dbReference>
<dbReference type="PROSITE" id="PS50005">
    <property type="entry name" value="TPR"/>
    <property type="match status" value="1"/>
</dbReference>
<dbReference type="Pfam" id="PF00756">
    <property type="entry name" value="Esterase"/>
    <property type="match status" value="1"/>
</dbReference>
<keyword evidence="2" id="KW-0378">Hydrolase</keyword>
<dbReference type="InterPro" id="IPR011990">
    <property type="entry name" value="TPR-like_helical_dom_sf"/>
</dbReference>
<feature type="repeat" description="TPR" evidence="3">
    <location>
        <begin position="360"/>
        <end position="393"/>
    </location>
</feature>
<sequence length="404" mass="47268">MKNISLLLVLISIHFQSNAQFCKNEKNEIVIGITDSLYSHVLKEQRDIWVHLPEEIEEGKKYPIIYVLNSPRHFYPVTGMLKLLEDFDIPKSIVVGITNTDSTRDFTPTNVLVGRQGHSVETSGGASNFLEFMQCELAPYLENKYPADKMSTILGHSLGGLFTIYAYVNHPDVFDNYLAIDPSLWWDKENLIKKSKKLLKKDNYQNKSLHLAVANSYNVDTVKVRRMDDEPTEGLRANLKFHDILVENQNHLETSWKYYPEEDHGGIVTLGMYNGLRSVYKWYKFKERWRFNTPKRYSKEELTQPFYTHFNKLSIRFKRDMKPKWEFANDLGFFMLDVHDLPKKAKAYLDINLHFYPGESRSYVAMGDFYSKTKEKKKAIEQYQKAIEIDGNKDAKKKLKKLTK</sequence>
<evidence type="ECO:0000256" key="3">
    <source>
        <dbReference type="PROSITE-ProRule" id="PRU00339"/>
    </source>
</evidence>
<dbReference type="EMBL" id="FOAB01000003">
    <property type="protein sequence ID" value="SEL08410.1"/>
    <property type="molecule type" value="Genomic_DNA"/>
</dbReference>
<dbReference type="InterPro" id="IPR029058">
    <property type="entry name" value="AB_hydrolase_fold"/>
</dbReference>